<dbReference type="Proteomes" id="UP001301769">
    <property type="component" value="Unassembled WGS sequence"/>
</dbReference>
<reference evidence="1" key="2">
    <citation type="submission" date="2023-05" db="EMBL/GenBank/DDBJ databases">
        <authorList>
            <consortium name="Lawrence Berkeley National Laboratory"/>
            <person name="Steindorff A."/>
            <person name="Hensen N."/>
            <person name="Bonometti L."/>
            <person name="Westerberg I."/>
            <person name="Brannstrom I.O."/>
            <person name="Guillou S."/>
            <person name="Cros-Aarteil S."/>
            <person name="Calhoun S."/>
            <person name="Haridas S."/>
            <person name="Kuo A."/>
            <person name="Mondo S."/>
            <person name="Pangilinan J."/>
            <person name="Riley R."/>
            <person name="Labutti K."/>
            <person name="Andreopoulos B."/>
            <person name="Lipzen A."/>
            <person name="Chen C."/>
            <person name="Yanf M."/>
            <person name="Daum C."/>
            <person name="Ng V."/>
            <person name="Clum A."/>
            <person name="Ohm R."/>
            <person name="Martin F."/>
            <person name="Silar P."/>
            <person name="Natvig D."/>
            <person name="Lalanne C."/>
            <person name="Gautier V."/>
            <person name="Ament-Velasquez S.L."/>
            <person name="Kruys A."/>
            <person name="Hutchinson M.I."/>
            <person name="Powell A.J."/>
            <person name="Barry K."/>
            <person name="Miller A.N."/>
            <person name="Grigoriev I.V."/>
            <person name="Debuchy R."/>
            <person name="Gladieux P."/>
            <person name="Thoren M.H."/>
            <person name="Johannesson H."/>
        </authorList>
    </citation>
    <scope>NUCLEOTIDE SEQUENCE</scope>
    <source>
        <strain evidence="1">PSN293</strain>
    </source>
</reference>
<organism evidence="1 2">
    <name type="scientific">Rhypophila decipiens</name>
    <dbReference type="NCBI Taxonomy" id="261697"/>
    <lineage>
        <taxon>Eukaryota</taxon>
        <taxon>Fungi</taxon>
        <taxon>Dikarya</taxon>
        <taxon>Ascomycota</taxon>
        <taxon>Pezizomycotina</taxon>
        <taxon>Sordariomycetes</taxon>
        <taxon>Sordariomycetidae</taxon>
        <taxon>Sordariales</taxon>
        <taxon>Naviculisporaceae</taxon>
        <taxon>Rhypophila</taxon>
    </lineage>
</organism>
<sequence length="230" mass="26123">MARFGPGPLQPPTAQEQALRQMTGMSPNYHGDVHNVFNHSLNDLPDEENCSFWLSKLPPDVEIHEITDQIRSSCGRVYHIRIISGDVHYRGAAAIVTFFNSSAAMTFFDRHVLGTQGCLRIRGKRVCAVRNRTKIPPQLDLPMDHTRVIRIAGPVEIVNYSFLTTHFESFCKYELEDVLDHSTTPGHCDLEFRFARYDSQAECVFHALERDTLFIHNPLVTVHFAVDPCA</sequence>
<dbReference type="GO" id="GO:0003676">
    <property type="term" value="F:nucleic acid binding"/>
    <property type="evidence" value="ECO:0007669"/>
    <property type="project" value="InterPro"/>
</dbReference>
<dbReference type="SUPFAM" id="SSF54928">
    <property type="entry name" value="RNA-binding domain, RBD"/>
    <property type="match status" value="1"/>
</dbReference>
<dbReference type="AlphaFoldDB" id="A0AAN6Y9G0"/>
<protein>
    <recommendedName>
        <fullName evidence="3">RRM domain-containing protein</fullName>
    </recommendedName>
</protein>
<evidence type="ECO:0000313" key="1">
    <source>
        <dbReference type="EMBL" id="KAK4211887.1"/>
    </source>
</evidence>
<accession>A0AAN6Y9G0</accession>
<reference evidence="1" key="1">
    <citation type="journal article" date="2023" name="Mol. Phylogenet. Evol.">
        <title>Genome-scale phylogeny and comparative genomics of the fungal order Sordariales.</title>
        <authorList>
            <person name="Hensen N."/>
            <person name="Bonometti L."/>
            <person name="Westerberg I."/>
            <person name="Brannstrom I.O."/>
            <person name="Guillou S."/>
            <person name="Cros-Aarteil S."/>
            <person name="Calhoun S."/>
            <person name="Haridas S."/>
            <person name="Kuo A."/>
            <person name="Mondo S."/>
            <person name="Pangilinan J."/>
            <person name="Riley R."/>
            <person name="LaButti K."/>
            <person name="Andreopoulos B."/>
            <person name="Lipzen A."/>
            <person name="Chen C."/>
            <person name="Yan M."/>
            <person name="Daum C."/>
            <person name="Ng V."/>
            <person name="Clum A."/>
            <person name="Steindorff A."/>
            <person name="Ohm R.A."/>
            <person name="Martin F."/>
            <person name="Silar P."/>
            <person name="Natvig D.O."/>
            <person name="Lalanne C."/>
            <person name="Gautier V."/>
            <person name="Ament-Velasquez S.L."/>
            <person name="Kruys A."/>
            <person name="Hutchinson M.I."/>
            <person name="Powell A.J."/>
            <person name="Barry K."/>
            <person name="Miller A.N."/>
            <person name="Grigoriev I.V."/>
            <person name="Debuchy R."/>
            <person name="Gladieux P."/>
            <person name="Hiltunen Thoren M."/>
            <person name="Johannesson H."/>
        </authorList>
    </citation>
    <scope>NUCLEOTIDE SEQUENCE</scope>
    <source>
        <strain evidence="1">PSN293</strain>
    </source>
</reference>
<evidence type="ECO:0000313" key="2">
    <source>
        <dbReference type="Proteomes" id="UP001301769"/>
    </source>
</evidence>
<keyword evidence="2" id="KW-1185">Reference proteome</keyword>
<evidence type="ECO:0008006" key="3">
    <source>
        <dbReference type="Google" id="ProtNLM"/>
    </source>
</evidence>
<comment type="caution">
    <text evidence="1">The sequence shown here is derived from an EMBL/GenBank/DDBJ whole genome shotgun (WGS) entry which is preliminary data.</text>
</comment>
<proteinExistence type="predicted"/>
<dbReference type="InterPro" id="IPR035979">
    <property type="entry name" value="RBD_domain_sf"/>
</dbReference>
<gene>
    <name evidence="1" type="ORF">QBC37DRAFT_289314</name>
</gene>
<dbReference type="EMBL" id="MU858139">
    <property type="protein sequence ID" value="KAK4211887.1"/>
    <property type="molecule type" value="Genomic_DNA"/>
</dbReference>
<name>A0AAN6Y9G0_9PEZI</name>